<evidence type="ECO:0000256" key="2">
    <source>
        <dbReference type="ARBA" id="ARBA00023186"/>
    </source>
</evidence>
<dbReference type="GO" id="GO:0051082">
    <property type="term" value="F:unfolded protein binding"/>
    <property type="evidence" value="ECO:0007669"/>
    <property type="project" value="InterPro"/>
</dbReference>
<dbReference type="InterPro" id="IPR002777">
    <property type="entry name" value="PFD_beta-like"/>
</dbReference>
<comment type="caution">
    <text evidence="4">The sequence shown here is derived from an EMBL/GenBank/DDBJ whole genome shotgun (WGS) entry which is preliminary data.</text>
</comment>
<dbReference type="GO" id="GO:0005737">
    <property type="term" value="C:cytoplasm"/>
    <property type="evidence" value="ECO:0007669"/>
    <property type="project" value="TreeGrafter"/>
</dbReference>
<sequence length="109" mass="13011">MFVKELDLLNGEANVYKLIGPVLAKHDLAEANANVRKWIEYISVELYDRFHYIFITYYNCFSVMPFFLLSHRYSSHNKEFSRFRLEKAKHNMPESAITKKWQSLGFAWP</sequence>
<evidence type="ECO:0000256" key="3">
    <source>
        <dbReference type="SAM" id="Phobius"/>
    </source>
</evidence>
<keyword evidence="5" id="KW-1185">Reference proteome</keyword>
<gene>
    <name evidence="4" type="ORF">BUALT_Bualt18G0125200</name>
</gene>
<dbReference type="GO" id="GO:0051087">
    <property type="term" value="F:protein-folding chaperone binding"/>
    <property type="evidence" value="ECO:0007669"/>
    <property type="project" value="TreeGrafter"/>
</dbReference>
<dbReference type="SUPFAM" id="SSF46579">
    <property type="entry name" value="Prefoldin"/>
    <property type="match status" value="1"/>
</dbReference>
<keyword evidence="2" id="KW-0143">Chaperone</keyword>
<dbReference type="GO" id="GO:0016272">
    <property type="term" value="C:prefoldin complex"/>
    <property type="evidence" value="ECO:0007669"/>
    <property type="project" value="InterPro"/>
</dbReference>
<dbReference type="AlphaFoldDB" id="A0AAV6W350"/>
<organism evidence="4 5">
    <name type="scientific">Buddleja alternifolia</name>
    <dbReference type="NCBI Taxonomy" id="168488"/>
    <lineage>
        <taxon>Eukaryota</taxon>
        <taxon>Viridiplantae</taxon>
        <taxon>Streptophyta</taxon>
        <taxon>Embryophyta</taxon>
        <taxon>Tracheophyta</taxon>
        <taxon>Spermatophyta</taxon>
        <taxon>Magnoliopsida</taxon>
        <taxon>eudicotyledons</taxon>
        <taxon>Gunneridae</taxon>
        <taxon>Pentapetalae</taxon>
        <taxon>asterids</taxon>
        <taxon>lamiids</taxon>
        <taxon>Lamiales</taxon>
        <taxon>Scrophulariaceae</taxon>
        <taxon>Buddlejeae</taxon>
        <taxon>Buddleja</taxon>
    </lineage>
</organism>
<dbReference type="InterPro" id="IPR009053">
    <property type="entry name" value="Prefoldin"/>
</dbReference>
<keyword evidence="3" id="KW-1133">Transmembrane helix</keyword>
<feature type="transmembrane region" description="Helical" evidence="3">
    <location>
        <begin position="50"/>
        <end position="69"/>
    </location>
</feature>
<dbReference type="PANTHER" id="PTHR21431:SF0">
    <property type="entry name" value="PREFOLDIN SUBUNIT 6"/>
    <property type="match status" value="1"/>
</dbReference>
<accession>A0AAV6W350</accession>
<dbReference type="PANTHER" id="PTHR21431">
    <property type="entry name" value="PREFOLDIN SUBUNIT 6"/>
    <property type="match status" value="1"/>
</dbReference>
<evidence type="ECO:0000256" key="1">
    <source>
        <dbReference type="ARBA" id="ARBA00008045"/>
    </source>
</evidence>
<dbReference type="GO" id="GO:0051131">
    <property type="term" value="P:chaperone-mediated protein complex assembly"/>
    <property type="evidence" value="ECO:0007669"/>
    <property type="project" value="TreeGrafter"/>
</dbReference>
<proteinExistence type="inferred from homology"/>
<reference evidence="4" key="1">
    <citation type="submission" date="2019-10" db="EMBL/GenBank/DDBJ databases">
        <authorList>
            <person name="Zhang R."/>
            <person name="Pan Y."/>
            <person name="Wang J."/>
            <person name="Ma R."/>
            <person name="Yu S."/>
        </authorList>
    </citation>
    <scope>NUCLEOTIDE SEQUENCE</scope>
    <source>
        <strain evidence="4">LA-IB0</strain>
        <tissue evidence="4">Leaf</tissue>
    </source>
</reference>
<dbReference type="Proteomes" id="UP000826271">
    <property type="component" value="Unassembled WGS sequence"/>
</dbReference>
<keyword evidence="3" id="KW-0472">Membrane</keyword>
<protein>
    <submittedName>
        <fullName evidence="4">Uncharacterized protein</fullName>
    </submittedName>
</protein>
<evidence type="ECO:0000313" key="5">
    <source>
        <dbReference type="Proteomes" id="UP000826271"/>
    </source>
</evidence>
<dbReference type="EMBL" id="WHWC01000018">
    <property type="protein sequence ID" value="KAG8365621.1"/>
    <property type="molecule type" value="Genomic_DNA"/>
</dbReference>
<keyword evidence="3" id="KW-0812">Transmembrane</keyword>
<dbReference type="GO" id="GO:0009409">
    <property type="term" value="P:response to cold"/>
    <property type="evidence" value="ECO:0007669"/>
    <property type="project" value="UniProtKB-ARBA"/>
</dbReference>
<evidence type="ECO:0000313" key="4">
    <source>
        <dbReference type="EMBL" id="KAG8365621.1"/>
    </source>
</evidence>
<comment type="similarity">
    <text evidence="1">Belongs to the prefoldin subunit beta family.</text>
</comment>
<dbReference type="Gene3D" id="1.10.287.370">
    <property type="match status" value="1"/>
</dbReference>
<name>A0AAV6W350_9LAMI</name>
<dbReference type="GO" id="GO:0006457">
    <property type="term" value="P:protein folding"/>
    <property type="evidence" value="ECO:0007669"/>
    <property type="project" value="InterPro"/>
</dbReference>
<dbReference type="Pfam" id="PF01920">
    <property type="entry name" value="Prefoldin_2"/>
    <property type="match status" value="1"/>
</dbReference>